<dbReference type="EMBL" id="GG662537">
    <property type="protein sequence ID" value="EAS02397.3"/>
    <property type="molecule type" value="Genomic_DNA"/>
</dbReference>
<dbReference type="RefSeq" id="XP_001022642.3">
    <property type="nucleotide sequence ID" value="XM_001022642.3"/>
</dbReference>
<accession>I7MH06</accession>
<dbReference type="HOGENOM" id="CLU_434465_0_0_1"/>
<dbReference type="AlphaFoldDB" id="I7MH06"/>
<evidence type="ECO:0000313" key="2">
    <source>
        <dbReference type="Proteomes" id="UP000009168"/>
    </source>
</evidence>
<gene>
    <name evidence="1" type="ORF">TTHERM_00727570</name>
</gene>
<organism evidence="1 2">
    <name type="scientific">Tetrahymena thermophila (strain SB210)</name>
    <dbReference type="NCBI Taxonomy" id="312017"/>
    <lineage>
        <taxon>Eukaryota</taxon>
        <taxon>Sar</taxon>
        <taxon>Alveolata</taxon>
        <taxon>Ciliophora</taxon>
        <taxon>Intramacronucleata</taxon>
        <taxon>Oligohymenophorea</taxon>
        <taxon>Hymenostomatida</taxon>
        <taxon>Tetrahymenina</taxon>
        <taxon>Tetrahymenidae</taxon>
        <taxon>Tetrahymena</taxon>
    </lineage>
</organism>
<dbReference type="GeneID" id="7846283"/>
<keyword evidence="2" id="KW-1185">Reference proteome</keyword>
<dbReference type="KEGG" id="tet:TTHERM_00727570"/>
<name>I7MH06_TETTS</name>
<reference evidence="2" key="1">
    <citation type="journal article" date="2006" name="PLoS Biol.">
        <title>Macronuclear genome sequence of the ciliate Tetrahymena thermophila, a model eukaryote.</title>
        <authorList>
            <person name="Eisen J.A."/>
            <person name="Coyne R.S."/>
            <person name="Wu M."/>
            <person name="Wu D."/>
            <person name="Thiagarajan M."/>
            <person name="Wortman J.R."/>
            <person name="Badger J.H."/>
            <person name="Ren Q."/>
            <person name="Amedeo P."/>
            <person name="Jones K.M."/>
            <person name="Tallon L.J."/>
            <person name="Delcher A.L."/>
            <person name="Salzberg S.L."/>
            <person name="Silva J.C."/>
            <person name="Haas B.J."/>
            <person name="Majoros W.H."/>
            <person name="Farzad M."/>
            <person name="Carlton J.M."/>
            <person name="Smith R.K. Jr."/>
            <person name="Garg J."/>
            <person name="Pearlman R.E."/>
            <person name="Karrer K.M."/>
            <person name="Sun L."/>
            <person name="Manning G."/>
            <person name="Elde N.C."/>
            <person name="Turkewitz A.P."/>
            <person name="Asai D.J."/>
            <person name="Wilkes D.E."/>
            <person name="Wang Y."/>
            <person name="Cai H."/>
            <person name="Collins K."/>
            <person name="Stewart B.A."/>
            <person name="Lee S.R."/>
            <person name="Wilamowska K."/>
            <person name="Weinberg Z."/>
            <person name="Ruzzo W.L."/>
            <person name="Wloga D."/>
            <person name="Gaertig J."/>
            <person name="Frankel J."/>
            <person name="Tsao C.-C."/>
            <person name="Gorovsky M.A."/>
            <person name="Keeling P.J."/>
            <person name="Waller R.F."/>
            <person name="Patron N.J."/>
            <person name="Cherry J.M."/>
            <person name="Stover N.A."/>
            <person name="Krieger C.J."/>
            <person name="del Toro C."/>
            <person name="Ryder H.F."/>
            <person name="Williamson S.C."/>
            <person name="Barbeau R.A."/>
            <person name="Hamilton E.P."/>
            <person name="Orias E."/>
        </authorList>
    </citation>
    <scope>NUCLEOTIDE SEQUENCE [LARGE SCALE GENOMIC DNA]</scope>
    <source>
        <strain evidence="2">SB210</strain>
    </source>
</reference>
<evidence type="ECO:0000313" key="1">
    <source>
        <dbReference type="EMBL" id="EAS02397.3"/>
    </source>
</evidence>
<dbReference type="InParanoid" id="I7MH06"/>
<dbReference type="Proteomes" id="UP000009168">
    <property type="component" value="Unassembled WGS sequence"/>
</dbReference>
<proteinExistence type="predicted"/>
<sequence length="630" mass="74706">MKEDQTYSNQNKHLYCEEIDQKCQQMILKQYNDAIEVAFNIKKKRIFKKKRRQQQILVRPNTYSLLNQNRIFCLYGGLFLPCDFAYEAKNLWAERQNIKLGYRPLQSIEKKKNYSIVEFQCNFKGLEQFDFLINIYMNKGKQDYYNLAQVLKQFQHNIQIWKKQAQLLAPMRLKNYEEYHSEYQSFIKECLNKVDELDQSKFYLFGFIFYNYETENIEQRTVGFSKGFLSLLGTDQDQFNNITLRSGDSNYYSGDTFLNAIAISLLPFACKDVIFQKSVADTVIFSYDGFQIPCKEIRSYYLPENFNQINFFEIGFGLVEYDISITMLQQLLTLRARKYYIEQNKELELCCDQTFEYSMNSQIFIEKYYPDAITNEFLRCKYQHIDEVNQKTNNLQVVTSVSSKQTNSFCNDDLSEISFNNLYQSTTLKDSTKSTIQGNKSSFLQIPQKNNINKIITPENFQILIQQNFQQQLNNVENQQFIEMGINQGLGYSQSLEQNLNIEDQSIQFKKDISSIDQSDQLGFSQNLQQQQAEMQIEPFMYFENGCQSEQEQLKQIKLLPQKGLDMMFQQSDNDLNNNYLFLQLKNNEKEVFMLKNSLKNPQLQQENDVQFNYVEFVSDYNKQQKINHF</sequence>
<protein>
    <submittedName>
        <fullName evidence="1">Uncharacterized protein</fullName>
    </submittedName>
</protein>